<evidence type="ECO:0000313" key="2">
    <source>
        <dbReference type="Proteomes" id="UP000583454"/>
    </source>
</evidence>
<dbReference type="RefSeq" id="WP_183571694.1">
    <property type="nucleotide sequence ID" value="NZ_JACHOP010000017.1"/>
</dbReference>
<dbReference type="Proteomes" id="UP000583454">
    <property type="component" value="Unassembled WGS sequence"/>
</dbReference>
<accession>A0A840ZLI6</accession>
<protein>
    <submittedName>
        <fullName evidence="1">Uncharacterized protein</fullName>
    </submittedName>
</protein>
<sequence length="110" mass="11740">MSERRPTERSGLVLSNPGREVPKNSRKVFAGRSALLLAAAVLSLALAGCTDANTSPGVRGDNGIRRRIWTDPATGCQFHFWESGVGSNYSMALAPRLGPDRLPVCGTGRM</sequence>
<gene>
    <name evidence="1" type="ORF">HNR00_003616</name>
</gene>
<dbReference type="AlphaFoldDB" id="A0A840ZLI6"/>
<comment type="caution">
    <text evidence="1">The sequence shown here is derived from an EMBL/GenBank/DDBJ whole genome shotgun (WGS) entry which is preliminary data.</text>
</comment>
<evidence type="ECO:0000313" key="1">
    <source>
        <dbReference type="EMBL" id="MBB5758889.1"/>
    </source>
</evidence>
<proteinExistence type="predicted"/>
<dbReference type="EMBL" id="JACHOP010000017">
    <property type="protein sequence ID" value="MBB5758889.1"/>
    <property type="molecule type" value="Genomic_DNA"/>
</dbReference>
<organism evidence="1 2">
    <name type="scientific">Methylorubrum rhodinum</name>
    <dbReference type="NCBI Taxonomy" id="29428"/>
    <lineage>
        <taxon>Bacteria</taxon>
        <taxon>Pseudomonadati</taxon>
        <taxon>Pseudomonadota</taxon>
        <taxon>Alphaproteobacteria</taxon>
        <taxon>Hyphomicrobiales</taxon>
        <taxon>Methylobacteriaceae</taxon>
        <taxon>Methylorubrum</taxon>
    </lineage>
</organism>
<name>A0A840ZLI6_9HYPH</name>
<reference evidence="1 2" key="1">
    <citation type="submission" date="2020-08" db="EMBL/GenBank/DDBJ databases">
        <title>Genomic Encyclopedia of Type Strains, Phase IV (KMG-IV): sequencing the most valuable type-strain genomes for metagenomic binning, comparative biology and taxonomic classification.</title>
        <authorList>
            <person name="Goeker M."/>
        </authorList>
    </citation>
    <scope>NUCLEOTIDE SEQUENCE [LARGE SCALE GENOMIC DNA]</scope>
    <source>
        <strain evidence="1 2">DSM 2163</strain>
    </source>
</reference>
<keyword evidence="2" id="KW-1185">Reference proteome</keyword>